<feature type="transmembrane region" description="Helical" evidence="11">
    <location>
        <begin position="102"/>
        <end position="120"/>
    </location>
</feature>
<evidence type="ECO:0000256" key="6">
    <source>
        <dbReference type="ARBA" id="ARBA00022692"/>
    </source>
</evidence>
<keyword evidence="8 11" id="KW-0472">Membrane</keyword>
<dbReference type="Proteomes" id="UP000231586">
    <property type="component" value="Unassembled WGS sequence"/>
</dbReference>
<protein>
    <recommendedName>
        <fullName evidence="10">Xylose transport system permease protein XylH</fullName>
    </recommendedName>
</protein>
<keyword evidence="5 12" id="KW-0762">Sugar transport</keyword>
<keyword evidence="7 11" id="KW-1133">Transmembrane helix</keyword>
<feature type="transmembrane region" description="Helical" evidence="11">
    <location>
        <begin position="374"/>
        <end position="391"/>
    </location>
</feature>
<evidence type="ECO:0000256" key="8">
    <source>
        <dbReference type="ARBA" id="ARBA00023136"/>
    </source>
</evidence>
<evidence type="ECO:0000313" key="12">
    <source>
        <dbReference type="EMBL" id="PJI94785.1"/>
    </source>
</evidence>
<dbReference type="GO" id="GO:0022857">
    <property type="term" value="F:transmembrane transporter activity"/>
    <property type="evidence" value="ECO:0007669"/>
    <property type="project" value="InterPro"/>
</dbReference>
<dbReference type="GO" id="GO:0005886">
    <property type="term" value="C:plasma membrane"/>
    <property type="evidence" value="ECO:0007669"/>
    <property type="project" value="UniProtKB-SubCell"/>
</dbReference>
<dbReference type="Pfam" id="PF02653">
    <property type="entry name" value="BPD_transp_2"/>
    <property type="match status" value="1"/>
</dbReference>
<feature type="transmembrane region" description="Helical" evidence="11">
    <location>
        <begin position="267"/>
        <end position="285"/>
    </location>
</feature>
<keyword evidence="13" id="KW-1185">Reference proteome</keyword>
<keyword evidence="6 11" id="KW-0812">Transmembrane</keyword>
<evidence type="ECO:0000256" key="2">
    <source>
        <dbReference type="ARBA" id="ARBA00022448"/>
    </source>
</evidence>
<feature type="transmembrane region" description="Helical" evidence="11">
    <location>
        <begin position="126"/>
        <end position="148"/>
    </location>
</feature>
<name>A0A2M8WV25_9MICO</name>
<dbReference type="InterPro" id="IPR001851">
    <property type="entry name" value="ABC_transp_permease"/>
</dbReference>
<evidence type="ECO:0000256" key="10">
    <source>
        <dbReference type="ARBA" id="ARBA00035686"/>
    </source>
</evidence>
<gene>
    <name evidence="12" type="ORF">CLV34_0633</name>
</gene>
<dbReference type="CDD" id="cd06579">
    <property type="entry name" value="TM_PBP1_transp_AraH_like"/>
    <property type="match status" value="1"/>
</dbReference>
<reference evidence="12 13" key="1">
    <citation type="submission" date="2017-11" db="EMBL/GenBank/DDBJ databases">
        <title>Genomic Encyclopedia of Archaeal and Bacterial Type Strains, Phase II (KMG-II): From Individual Species to Whole Genera.</title>
        <authorList>
            <person name="Goeker M."/>
        </authorList>
    </citation>
    <scope>NUCLEOTIDE SEQUENCE [LARGE SCALE GENOMIC DNA]</scope>
    <source>
        <strain evidence="12 13">DSM 22413</strain>
    </source>
</reference>
<dbReference type="RefSeq" id="WP_100348745.1">
    <property type="nucleotide sequence ID" value="NZ_PGTZ01000006.1"/>
</dbReference>
<feature type="transmembrane region" description="Helical" evidence="11">
    <location>
        <begin position="45"/>
        <end position="65"/>
    </location>
</feature>
<comment type="function">
    <text evidence="9">Part of the binding-protein-dependent transport system for D-xylose. Probably responsible for the translocation of the substrate across the membrane.</text>
</comment>
<organism evidence="12 13">
    <name type="scientific">Luteimicrobium subarcticum</name>
    <dbReference type="NCBI Taxonomy" id="620910"/>
    <lineage>
        <taxon>Bacteria</taxon>
        <taxon>Bacillati</taxon>
        <taxon>Actinomycetota</taxon>
        <taxon>Actinomycetes</taxon>
        <taxon>Micrococcales</taxon>
        <taxon>Luteimicrobium</taxon>
    </lineage>
</organism>
<feature type="transmembrane region" description="Helical" evidence="11">
    <location>
        <begin position="155"/>
        <end position="175"/>
    </location>
</feature>
<comment type="caution">
    <text evidence="12">The sequence shown here is derived from an EMBL/GenBank/DDBJ whole genome shotgun (WGS) entry which is preliminary data.</text>
</comment>
<dbReference type="PANTHER" id="PTHR32196">
    <property type="entry name" value="ABC TRANSPORTER PERMEASE PROTEIN YPHD-RELATED-RELATED"/>
    <property type="match status" value="1"/>
</dbReference>
<evidence type="ECO:0000256" key="7">
    <source>
        <dbReference type="ARBA" id="ARBA00022989"/>
    </source>
</evidence>
<dbReference type="EMBL" id="PGTZ01000006">
    <property type="protein sequence ID" value="PJI94785.1"/>
    <property type="molecule type" value="Genomic_DNA"/>
</dbReference>
<dbReference type="AlphaFoldDB" id="A0A2M8WV25"/>
<proteinExistence type="predicted"/>
<evidence type="ECO:0000313" key="13">
    <source>
        <dbReference type="Proteomes" id="UP000231586"/>
    </source>
</evidence>
<sequence>MSTTTPQKENIGAVAADLQDERLLQSQGFGGRVKAELGRLRGGDLGSLPVVVGLIVIWIVFQSLNSNFLSPGNLVNLLLQSAAVGTISVGIVLVLLLGEIDLSVGSVSGVSAAMLAVGFVNHGWPIAVAIVAAIAAGAVIGLFYGLLYTRFGVPSFVITLAGLLGFLGLQLWILGADGSINIPFDSWFVRFCQQMFLTPVASYIIAAAATVVYVLASLARRNQRAKAGLSAQSFVEIGVRAGLALVVACVAIAYLNSGEGRTQGRGIGYMVVLFVAIVVLMNLVLRRTRWGRSVFAVGGNVEAARRAGIKVNRVFISVFVLCSSLAAVGGLLAAGRIANANQSSGTGDTNLNAIAAAVIGGTSLFGGRGSAYSALLGILVIQSISSGLNLLNLDSSVRYMITGAVLLLAVIIDSVSRRSRKSAGRG</sequence>
<dbReference type="OrthoDB" id="9808136at2"/>
<feature type="transmembrane region" description="Helical" evidence="11">
    <location>
        <begin position="77"/>
        <end position="97"/>
    </location>
</feature>
<evidence type="ECO:0000256" key="9">
    <source>
        <dbReference type="ARBA" id="ARBA00035611"/>
    </source>
</evidence>
<evidence type="ECO:0000256" key="11">
    <source>
        <dbReference type="SAM" id="Phobius"/>
    </source>
</evidence>
<keyword evidence="3" id="KW-1003">Cell membrane</keyword>
<feature type="transmembrane region" description="Helical" evidence="11">
    <location>
        <begin position="195"/>
        <end position="216"/>
    </location>
</feature>
<keyword evidence="4" id="KW-0997">Cell inner membrane</keyword>
<evidence type="ECO:0000256" key="1">
    <source>
        <dbReference type="ARBA" id="ARBA00004651"/>
    </source>
</evidence>
<keyword evidence="2" id="KW-0813">Transport</keyword>
<evidence type="ECO:0000256" key="5">
    <source>
        <dbReference type="ARBA" id="ARBA00022597"/>
    </source>
</evidence>
<feature type="transmembrane region" description="Helical" evidence="11">
    <location>
        <begin position="237"/>
        <end position="255"/>
    </location>
</feature>
<accession>A0A2M8WV25</accession>
<comment type="subcellular location">
    <subcellularLocation>
        <location evidence="1">Cell membrane</location>
        <topology evidence="1">Multi-pass membrane protein</topology>
    </subcellularLocation>
</comment>
<feature type="transmembrane region" description="Helical" evidence="11">
    <location>
        <begin position="314"/>
        <end position="338"/>
    </location>
</feature>
<evidence type="ECO:0000256" key="3">
    <source>
        <dbReference type="ARBA" id="ARBA00022475"/>
    </source>
</evidence>
<dbReference type="PANTHER" id="PTHR32196:SF32">
    <property type="entry name" value="XYLOSE TRANSPORT SYSTEM PERMEASE PROTEIN XYLH"/>
    <property type="match status" value="1"/>
</dbReference>
<evidence type="ECO:0000256" key="4">
    <source>
        <dbReference type="ARBA" id="ARBA00022519"/>
    </source>
</evidence>